<proteinExistence type="predicted"/>
<reference evidence="1" key="1">
    <citation type="journal article" date="2015" name="Nature">
        <title>Complex archaea that bridge the gap between prokaryotes and eukaryotes.</title>
        <authorList>
            <person name="Spang A."/>
            <person name="Saw J.H."/>
            <person name="Jorgensen S.L."/>
            <person name="Zaremba-Niedzwiedzka K."/>
            <person name="Martijn J."/>
            <person name="Lind A.E."/>
            <person name="van Eijk R."/>
            <person name="Schleper C."/>
            <person name="Guy L."/>
            <person name="Ettema T.J."/>
        </authorList>
    </citation>
    <scope>NUCLEOTIDE SEQUENCE</scope>
</reference>
<comment type="caution">
    <text evidence="1">The sequence shown here is derived from an EMBL/GenBank/DDBJ whole genome shotgun (WGS) entry which is preliminary data.</text>
</comment>
<dbReference type="AlphaFoldDB" id="A0A0F9DIB8"/>
<evidence type="ECO:0000313" key="1">
    <source>
        <dbReference type="EMBL" id="KKL17481.1"/>
    </source>
</evidence>
<gene>
    <name evidence="1" type="ORF">LCGC14_2485110</name>
</gene>
<protein>
    <submittedName>
        <fullName evidence="1">Uncharacterized protein</fullName>
    </submittedName>
</protein>
<organism evidence="1">
    <name type="scientific">marine sediment metagenome</name>
    <dbReference type="NCBI Taxonomy" id="412755"/>
    <lineage>
        <taxon>unclassified sequences</taxon>
        <taxon>metagenomes</taxon>
        <taxon>ecological metagenomes</taxon>
    </lineage>
</organism>
<dbReference type="EMBL" id="LAZR01039241">
    <property type="protein sequence ID" value="KKL17481.1"/>
    <property type="molecule type" value="Genomic_DNA"/>
</dbReference>
<name>A0A0F9DIB8_9ZZZZ</name>
<accession>A0A0F9DIB8</accession>
<sequence>MCCSECCDKSDKTEALAVGITRIFLLLHRLIDRYGGKKNINLLLNSLDSMISEDGMFYEIPEVREQIYSIKNSSGYATFQPTQNQV</sequence>